<proteinExistence type="predicted"/>
<accession>A0A0A0JNJ9</accession>
<organism evidence="1 2">
    <name type="scientific">Knoellia subterranea KCTC 19937</name>
    <dbReference type="NCBI Taxonomy" id="1385521"/>
    <lineage>
        <taxon>Bacteria</taxon>
        <taxon>Bacillati</taxon>
        <taxon>Actinomycetota</taxon>
        <taxon>Actinomycetes</taxon>
        <taxon>Micrococcales</taxon>
        <taxon>Intrasporangiaceae</taxon>
        <taxon>Knoellia</taxon>
    </lineage>
</organism>
<dbReference type="STRING" id="1385521.N803_10685"/>
<dbReference type="EMBL" id="AVPK01000003">
    <property type="protein sequence ID" value="KGN38339.1"/>
    <property type="molecule type" value="Genomic_DNA"/>
</dbReference>
<evidence type="ECO:0000313" key="1">
    <source>
        <dbReference type="EMBL" id="KGN38339.1"/>
    </source>
</evidence>
<dbReference type="AlphaFoldDB" id="A0A0A0JNJ9"/>
<reference evidence="1 2" key="1">
    <citation type="submission" date="2013-08" db="EMBL/GenBank/DDBJ databases">
        <title>The genome sequence of Knoellia subterranea.</title>
        <authorList>
            <person name="Zhu W."/>
            <person name="Wang G."/>
        </authorList>
    </citation>
    <scope>NUCLEOTIDE SEQUENCE [LARGE SCALE GENOMIC DNA]</scope>
    <source>
        <strain evidence="1 2">KCTC 19937</strain>
    </source>
</reference>
<keyword evidence="2" id="KW-1185">Reference proteome</keyword>
<gene>
    <name evidence="1" type="ORF">N803_10685</name>
</gene>
<dbReference type="Proteomes" id="UP000030011">
    <property type="component" value="Unassembled WGS sequence"/>
</dbReference>
<evidence type="ECO:0000313" key="2">
    <source>
        <dbReference type="Proteomes" id="UP000030011"/>
    </source>
</evidence>
<protein>
    <submittedName>
        <fullName evidence="1">Uncharacterized protein</fullName>
    </submittedName>
</protein>
<sequence>MASLVRLAELTWRAPTADAFRRNIAVRVRELRELAAREDAVADLLDRVATESARAA</sequence>
<comment type="caution">
    <text evidence="1">The sequence shown here is derived from an EMBL/GenBank/DDBJ whole genome shotgun (WGS) entry which is preliminary data.</text>
</comment>
<name>A0A0A0JNJ9_9MICO</name>